<dbReference type="GO" id="GO:0030388">
    <property type="term" value="P:fructose 1,6-bisphosphate metabolic process"/>
    <property type="evidence" value="ECO:0007669"/>
    <property type="project" value="TreeGrafter"/>
</dbReference>
<comment type="cofactor">
    <cofactor evidence="1">
        <name>Mg(2+)</name>
        <dbReference type="ChEBI" id="CHEBI:18420"/>
    </cofactor>
</comment>
<keyword evidence="8" id="KW-0324">Glycolysis</keyword>
<dbReference type="NCBIfam" id="NF002872">
    <property type="entry name" value="PRK03202.1"/>
    <property type="match status" value="1"/>
</dbReference>
<dbReference type="GO" id="GO:0070095">
    <property type="term" value="F:fructose-6-phosphate binding"/>
    <property type="evidence" value="ECO:0007669"/>
    <property type="project" value="TreeGrafter"/>
</dbReference>
<evidence type="ECO:0000256" key="1">
    <source>
        <dbReference type="ARBA" id="ARBA00001946"/>
    </source>
</evidence>
<name>X1FES5_9ZZZZ</name>
<dbReference type="GO" id="GO:0005524">
    <property type="term" value="F:ATP binding"/>
    <property type="evidence" value="ECO:0007669"/>
    <property type="project" value="InterPro"/>
</dbReference>
<evidence type="ECO:0000256" key="5">
    <source>
        <dbReference type="ARBA" id="ARBA00022723"/>
    </source>
</evidence>
<keyword evidence="3" id="KW-0963">Cytoplasm</keyword>
<keyword evidence="6" id="KW-0418">Kinase</keyword>
<dbReference type="PIRSF" id="PIRSF000532">
    <property type="entry name" value="ATP_PFK_prok"/>
    <property type="match status" value="1"/>
</dbReference>
<feature type="domain" description="Phosphofructokinase" evidence="9">
    <location>
        <begin position="6"/>
        <end position="301"/>
    </location>
</feature>
<dbReference type="InterPro" id="IPR015912">
    <property type="entry name" value="Phosphofructokinase_CS"/>
</dbReference>
<dbReference type="Gene3D" id="3.40.50.460">
    <property type="entry name" value="Phosphofructokinase domain"/>
    <property type="match status" value="1"/>
</dbReference>
<dbReference type="PROSITE" id="PS00433">
    <property type="entry name" value="PHOSPHOFRUCTOKINASE"/>
    <property type="match status" value="1"/>
</dbReference>
<evidence type="ECO:0000259" key="9">
    <source>
        <dbReference type="Pfam" id="PF00365"/>
    </source>
</evidence>
<comment type="pathway">
    <text evidence="2">Carbohydrate degradation; glycolysis; D-glyceraldehyde 3-phosphate and glycerone phosphate from D-glucose: step 3/4.</text>
</comment>
<dbReference type="GO" id="GO:0006002">
    <property type="term" value="P:fructose 6-phosphate metabolic process"/>
    <property type="evidence" value="ECO:0007669"/>
    <property type="project" value="InterPro"/>
</dbReference>
<proteinExistence type="inferred from homology"/>
<evidence type="ECO:0000256" key="2">
    <source>
        <dbReference type="ARBA" id="ARBA00004679"/>
    </source>
</evidence>
<dbReference type="GO" id="GO:0016208">
    <property type="term" value="F:AMP binding"/>
    <property type="evidence" value="ECO:0007669"/>
    <property type="project" value="TreeGrafter"/>
</dbReference>
<dbReference type="HAMAP" id="MF_01976">
    <property type="entry name" value="Phosphofructokinase_III"/>
    <property type="match status" value="1"/>
</dbReference>
<dbReference type="SUPFAM" id="SSF53784">
    <property type="entry name" value="Phosphofructokinase"/>
    <property type="match status" value="1"/>
</dbReference>
<dbReference type="PRINTS" id="PR00476">
    <property type="entry name" value="PHFRCTKINASE"/>
</dbReference>
<reference evidence="10" key="1">
    <citation type="journal article" date="2014" name="Front. Microbiol.">
        <title>High frequency of phylogenetically diverse reductive dehalogenase-homologous genes in deep subseafloor sedimentary metagenomes.</title>
        <authorList>
            <person name="Kawai M."/>
            <person name="Futagami T."/>
            <person name="Toyoda A."/>
            <person name="Takaki Y."/>
            <person name="Nishi S."/>
            <person name="Hori S."/>
            <person name="Arai W."/>
            <person name="Tsubouchi T."/>
            <person name="Morono Y."/>
            <person name="Uchiyama I."/>
            <person name="Ito T."/>
            <person name="Fujiyama A."/>
            <person name="Inagaki F."/>
            <person name="Takami H."/>
        </authorList>
    </citation>
    <scope>NUCLEOTIDE SEQUENCE</scope>
    <source>
        <strain evidence="10">Expedition CK06-06</strain>
    </source>
</reference>
<dbReference type="InterPro" id="IPR000023">
    <property type="entry name" value="Phosphofructokinase_dom"/>
</dbReference>
<dbReference type="GO" id="GO:0048029">
    <property type="term" value="F:monosaccharide binding"/>
    <property type="evidence" value="ECO:0007669"/>
    <property type="project" value="TreeGrafter"/>
</dbReference>
<dbReference type="InterPro" id="IPR035966">
    <property type="entry name" value="PKF_sf"/>
</dbReference>
<dbReference type="GO" id="GO:0047334">
    <property type="term" value="F:diphosphate-fructose-6-phosphate 1-phosphotransferase activity"/>
    <property type="evidence" value="ECO:0007669"/>
    <property type="project" value="InterPro"/>
</dbReference>
<gene>
    <name evidence="10" type="ORF">S03H2_03698</name>
</gene>
<comment type="caution">
    <text evidence="10">The sequence shown here is derived from an EMBL/GenBank/DDBJ whole genome shotgun (WGS) entry which is preliminary data.</text>
</comment>
<evidence type="ECO:0000256" key="4">
    <source>
        <dbReference type="ARBA" id="ARBA00022679"/>
    </source>
</evidence>
<dbReference type="UniPathway" id="UPA00109">
    <property type="reaction ID" value="UER00182"/>
</dbReference>
<evidence type="ECO:0000256" key="3">
    <source>
        <dbReference type="ARBA" id="ARBA00022490"/>
    </source>
</evidence>
<dbReference type="InterPro" id="IPR012003">
    <property type="entry name" value="ATP_PFK_prok-type"/>
</dbReference>
<evidence type="ECO:0000256" key="8">
    <source>
        <dbReference type="ARBA" id="ARBA00023152"/>
    </source>
</evidence>
<dbReference type="GO" id="GO:0003872">
    <property type="term" value="F:6-phosphofructokinase activity"/>
    <property type="evidence" value="ECO:0007669"/>
    <property type="project" value="InterPro"/>
</dbReference>
<dbReference type="GO" id="GO:0046872">
    <property type="term" value="F:metal ion binding"/>
    <property type="evidence" value="ECO:0007669"/>
    <property type="project" value="UniProtKB-KW"/>
</dbReference>
<organism evidence="10">
    <name type="scientific">marine sediment metagenome</name>
    <dbReference type="NCBI Taxonomy" id="412755"/>
    <lineage>
        <taxon>unclassified sequences</taxon>
        <taxon>metagenomes</taxon>
        <taxon>ecological metagenomes</taxon>
    </lineage>
</organism>
<dbReference type="GO" id="GO:0005945">
    <property type="term" value="C:6-phosphofructokinase complex"/>
    <property type="evidence" value="ECO:0007669"/>
    <property type="project" value="TreeGrafter"/>
</dbReference>
<evidence type="ECO:0000313" key="10">
    <source>
        <dbReference type="EMBL" id="GAH31010.1"/>
    </source>
</evidence>
<dbReference type="GO" id="GO:0042802">
    <property type="term" value="F:identical protein binding"/>
    <property type="evidence" value="ECO:0007669"/>
    <property type="project" value="TreeGrafter"/>
</dbReference>
<protein>
    <recommendedName>
        <fullName evidence="9">Phosphofructokinase domain-containing protein</fullName>
    </recommendedName>
</protein>
<keyword evidence="7" id="KW-0460">Magnesium</keyword>
<dbReference type="Gene3D" id="3.40.50.450">
    <property type="match status" value="1"/>
</dbReference>
<dbReference type="EMBL" id="BARU01001396">
    <property type="protein sequence ID" value="GAH31010.1"/>
    <property type="molecule type" value="Genomic_DNA"/>
</dbReference>
<dbReference type="InterPro" id="IPR012829">
    <property type="entry name" value="Phosphofructokinase_III"/>
</dbReference>
<dbReference type="GO" id="GO:0061621">
    <property type="term" value="P:canonical glycolysis"/>
    <property type="evidence" value="ECO:0007669"/>
    <property type="project" value="TreeGrafter"/>
</dbReference>
<dbReference type="AlphaFoldDB" id="X1FES5"/>
<evidence type="ECO:0000256" key="6">
    <source>
        <dbReference type="ARBA" id="ARBA00022777"/>
    </source>
</evidence>
<keyword evidence="5" id="KW-0479">Metal-binding</keyword>
<sequence>MNMVKRLGILTGGGDCSGLNPTIRGAVYRAQDYNYEVYGIQEGWRGLVKGDINPLNLSEVREIIDQGGTILGTSRLNPYKIDNGIKQVLNSIKKLKLDAIIAIGGEDTLGVANRLFKEENVKLVGAPKTMDNDLSGTDYTFGFDSSVTWAIKAMRSLQDSGRSHRRIMVLEVMGRHVGWVALFTGMASGADWTLIPEKKADIKKMCQHLKEVYKKNKYASVVISEGATLPGINVEKESLDQFGHMILRNRGVGNILADLIKKNTGIETRHAVIGHIQRGGSPTLFDRILGLRCGVTAVDLIAKGKFGYMAALKGSEVIGVPLEKAVSKLKVVDKKWWELAQVFFK</sequence>
<dbReference type="PANTHER" id="PTHR13697">
    <property type="entry name" value="PHOSPHOFRUCTOKINASE"/>
    <property type="match status" value="1"/>
</dbReference>
<evidence type="ECO:0000256" key="7">
    <source>
        <dbReference type="ARBA" id="ARBA00022842"/>
    </source>
</evidence>
<dbReference type="InterPro" id="IPR022953">
    <property type="entry name" value="ATP_PFK"/>
</dbReference>
<dbReference type="PANTHER" id="PTHR13697:SF52">
    <property type="entry name" value="ATP-DEPENDENT 6-PHOSPHOFRUCTOKINASE 3"/>
    <property type="match status" value="1"/>
</dbReference>
<accession>X1FES5</accession>
<keyword evidence="4" id="KW-0808">Transferase</keyword>
<dbReference type="Pfam" id="PF00365">
    <property type="entry name" value="PFK"/>
    <property type="match status" value="1"/>
</dbReference>